<dbReference type="Proteomes" id="UP001141166">
    <property type="component" value="Unassembled WGS sequence"/>
</dbReference>
<protein>
    <recommendedName>
        <fullName evidence="4">Lipoprotein</fullName>
    </recommendedName>
</protein>
<evidence type="ECO:0000256" key="1">
    <source>
        <dbReference type="SAM" id="SignalP"/>
    </source>
</evidence>
<feature type="chain" id="PRO_5040725543" description="Lipoprotein" evidence="1">
    <location>
        <begin position="19"/>
        <end position="138"/>
    </location>
</feature>
<organism evidence="2 3">
    <name type="scientific">Enterococcus faecium</name>
    <name type="common">Streptococcus faecium</name>
    <dbReference type="NCBI Taxonomy" id="1352"/>
    <lineage>
        <taxon>Bacteria</taxon>
        <taxon>Bacillati</taxon>
        <taxon>Bacillota</taxon>
        <taxon>Bacilli</taxon>
        <taxon>Lactobacillales</taxon>
        <taxon>Enterococcaceae</taxon>
        <taxon>Enterococcus</taxon>
    </lineage>
</organism>
<dbReference type="PROSITE" id="PS51257">
    <property type="entry name" value="PROKAR_LIPOPROTEIN"/>
    <property type="match status" value="1"/>
</dbReference>
<accession>A0A9X3XTI5</accession>
<dbReference type="RefSeq" id="WP_272471467.1">
    <property type="nucleotide sequence ID" value="NZ_JAMWMK010000023.1"/>
</dbReference>
<feature type="signal peptide" evidence="1">
    <location>
        <begin position="1"/>
        <end position="18"/>
    </location>
</feature>
<comment type="caution">
    <text evidence="2">The sequence shown here is derived from an EMBL/GenBank/DDBJ whole genome shotgun (WGS) entry which is preliminary data.</text>
</comment>
<evidence type="ECO:0000313" key="3">
    <source>
        <dbReference type="Proteomes" id="UP001141166"/>
    </source>
</evidence>
<dbReference type="EMBL" id="JAMWMK010000023">
    <property type="protein sequence ID" value="MDC4248721.1"/>
    <property type="molecule type" value="Genomic_DNA"/>
</dbReference>
<keyword evidence="1" id="KW-0732">Signal</keyword>
<sequence>MKRFVGVALLLISLGIFGACGSQTNKLDEKAQKAEKEVLSFYNEINKEAREEEHGSTFEGDLTEKNVKKVYYSGEDFNEYIFVTKEQLYSDPQLKKKENKITEYYLYKDSKPDLISDKEFEQLIKDKSNNFEKIYEAD</sequence>
<evidence type="ECO:0000313" key="2">
    <source>
        <dbReference type="EMBL" id="MDC4248721.1"/>
    </source>
</evidence>
<gene>
    <name evidence="2" type="ORF">M3X98_11815</name>
</gene>
<dbReference type="AlphaFoldDB" id="A0A9X3XTI5"/>
<proteinExistence type="predicted"/>
<name>A0A9X3XTI5_ENTFC</name>
<evidence type="ECO:0008006" key="4">
    <source>
        <dbReference type="Google" id="ProtNLM"/>
    </source>
</evidence>
<reference evidence="2" key="1">
    <citation type="submission" date="2022-05" db="EMBL/GenBank/DDBJ databases">
        <title>Draft genome sequences of Clostridium perfringens strains isolated from Peru.</title>
        <authorList>
            <person name="Hurtado R."/>
            <person name="Lima L."/>
            <person name="Sousa T."/>
            <person name="Jaiswal A.K."/>
            <person name="Tiwari S."/>
            <person name="Maturrano L."/>
            <person name="Brenig B."/>
            <person name="Azevedo V."/>
        </authorList>
    </citation>
    <scope>NUCLEOTIDE SEQUENCE</scope>
    <source>
        <strain evidence="2">CP4</strain>
    </source>
</reference>